<name>A0ABP6RUK5_9PSEU</name>
<keyword evidence="3" id="KW-0460">Magnesium</keyword>
<protein>
    <submittedName>
        <fullName evidence="5">CoA ester lyase</fullName>
    </submittedName>
</protein>
<dbReference type="InterPro" id="IPR040442">
    <property type="entry name" value="Pyrv_kinase-like_dom_sf"/>
</dbReference>
<keyword evidence="2" id="KW-0479">Metal-binding</keyword>
<keyword evidence="5" id="KW-0456">Lyase</keyword>
<dbReference type="EMBL" id="BAAAYK010000038">
    <property type="protein sequence ID" value="GAA3360155.1"/>
    <property type="molecule type" value="Genomic_DNA"/>
</dbReference>
<dbReference type="GO" id="GO:0016829">
    <property type="term" value="F:lyase activity"/>
    <property type="evidence" value="ECO:0007669"/>
    <property type="project" value="UniProtKB-KW"/>
</dbReference>
<feature type="domain" description="HpcH/HpaI aldolase/citrate lyase" evidence="4">
    <location>
        <begin position="5"/>
        <end position="209"/>
    </location>
</feature>
<dbReference type="SUPFAM" id="SSF51621">
    <property type="entry name" value="Phosphoenolpyruvate/pyruvate domain"/>
    <property type="match status" value="1"/>
</dbReference>
<dbReference type="InterPro" id="IPR015813">
    <property type="entry name" value="Pyrv/PenolPyrv_kinase-like_dom"/>
</dbReference>
<dbReference type="PANTHER" id="PTHR32308">
    <property type="entry name" value="LYASE BETA SUBUNIT, PUTATIVE (AFU_ORTHOLOGUE AFUA_4G13030)-RELATED"/>
    <property type="match status" value="1"/>
</dbReference>
<evidence type="ECO:0000256" key="2">
    <source>
        <dbReference type="ARBA" id="ARBA00022723"/>
    </source>
</evidence>
<dbReference type="Pfam" id="PF03328">
    <property type="entry name" value="HpcH_HpaI"/>
    <property type="match status" value="1"/>
</dbReference>
<dbReference type="RefSeq" id="WP_344928497.1">
    <property type="nucleotide sequence ID" value="NZ_BAAAYK010000038.1"/>
</dbReference>
<evidence type="ECO:0000313" key="6">
    <source>
        <dbReference type="Proteomes" id="UP001500483"/>
    </source>
</evidence>
<dbReference type="InterPro" id="IPR011206">
    <property type="entry name" value="Citrate_lyase_beta/mcl1/mcl2"/>
</dbReference>
<dbReference type="InterPro" id="IPR005000">
    <property type="entry name" value="Aldolase/citrate-lyase_domain"/>
</dbReference>
<dbReference type="Gene3D" id="3.20.20.60">
    <property type="entry name" value="Phosphoenolpyruvate-binding domains"/>
    <property type="match status" value="1"/>
</dbReference>
<proteinExistence type="predicted"/>
<accession>A0ABP6RUK5</accession>
<dbReference type="PIRSF" id="PIRSF015582">
    <property type="entry name" value="Cit_lyase_B"/>
    <property type="match status" value="1"/>
</dbReference>
<dbReference type="Proteomes" id="UP001500483">
    <property type="component" value="Unassembled WGS sequence"/>
</dbReference>
<gene>
    <name evidence="5" type="ORF">GCM10020366_39020</name>
</gene>
<comment type="cofactor">
    <cofactor evidence="1">
        <name>Mg(2+)</name>
        <dbReference type="ChEBI" id="CHEBI:18420"/>
    </cofactor>
</comment>
<evidence type="ECO:0000259" key="4">
    <source>
        <dbReference type="Pfam" id="PF03328"/>
    </source>
</evidence>
<sequence>MVSPRSWLFCPADRPDRLRGAADAADAAVADLEDAVHVDGKAAAREQLVPVLRDDPVRACRIWVRVNGDEHLAADLAALAGLPVAGIVVPKAEPELLRAVAERVDVPLLALVETADGLWRVRESAAVPQVRALTLGEYDLADDLGTCSPEVDAGPLRWARSRVVAAAAAAGLDPPPAPVSADLADLDSYATETGRLQHFGFFGRMCVHPKQVARVHAALRPAADEVDRARKVVLAADAAERDGRAVLVVDGRMIDAPVVRRARRVLDLATADLATGHG</sequence>
<reference evidence="6" key="1">
    <citation type="journal article" date="2019" name="Int. J. Syst. Evol. Microbiol.">
        <title>The Global Catalogue of Microorganisms (GCM) 10K type strain sequencing project: providing services to taxonomists for standard genome sequencing and annotation.</title>
        <authorList>
            <consortium name="The Broad Institute Genomics Platform"/>
            <consortium name="The Broad Institute Genome Sequencing Center for Infectious Disease"/>
            <person name="Wu L."/>
            <person name="Ma J."/>
        </authorList>
    </citation>
    <scope>NUCLEOTIDE SEQUENCE [LARGE SCALE GENOMIC DNA]</scope>
    <source>
        <strain evidence="6">JCM 9687</strain>
    </source>
</reference>
<dbReference type="PANTHER" id="PTHR32308:SF0">
    <property type="entry name" value="HPCH_HPAI ALDOLASE_CITRATE LYASE DOMAIN-CONTAINING PROTEIN"/>
    <property type="match status" value="1"/>
</dbReference>
<organism evidence="5 6">
    <name type="scientific">Saccharopolyspora gregorii</name>
    <dbReference type="NCBI Taxonomy" id="33914"/>
    <lineage>
        <taxon>Bacteria</taxon>
        <taxon>Bacillati</taxon>
        <taxon>Actinomycetota</taxon>
        <taxon>Actinomycetes</taxon>
        <taxon>Pseudonocardiales</taxon>
        <taxon>Pseudonocardiaceae</taxon>
        <taxon>Saccharopolyspora</taxon>
    </lineage>
</organism>
<evidence type="ECO:0000313" key="5">
    <source>
        <dbReference type="EMBL" id="GAA3360155.1"/>
    </source>
</evidence>
<comment type="caution">
    <text evidence="5">The sequence shown here is derived from an EMBL/GenBank/DDBJ whole genome shotgun (WGS) entry which is preliminary data.</text>
</comment>
<evidence type="ECO:0000256" key="3">
    <source>
        <dbReference type="ARBA" id="ARBA00022842"/>
    </source>
</evidence>
<evidence type="ECO:0000256" key="1">
    <source>
        <dbReference type="ARBA" id="ARBA00001946"/>
    </source>
</evidence>
<keyword evidence="6" id="KW-1185">Reference proteome</keyword>